<evidence type="ECO:0000256" key="1">
    <source>
        <dbReference type="SAM" id="MobiDB-lite"/>
    </source>
</evidence>
<feature type="compositionally biased region" description="Basic and acidic residues" evidence="1">
    <location>
        <begin position="137"/>
        <end position="155"/>
    </location>
</feature>
<dbReference type="EMBL" id="MU864537">
    <property type="protein sequence ID" value="KAK4183604.1"/>
    <property type="molecule type" value="Genomic_DNA"/>
</dbReference>
<keyword evidence="3" id="KW-1185">Reference proteome</keyword>
<protein>
    <submittedName>
        <fullName evidence="2">Uncharacterized protein</fullName>
    </submittedName>
</protein>
<gene>
    <name evidence="2" type="ORF">QBC35DRAFT_507777</name>
</gene>
<feature type="compositionally biased region" description="Low complexity" evidence="1">
    <location>
        <begin position="68"/>
        <end position="80"/>
    </location>
</feature>
<comment type="caution">
    <text evidence="2">The sequence shown here is derived from an EMBL/GenBank/DDBJ whole genome shotgun (WGS) entry which is preliminary data.</text>
</comment>
<feature type="compositionally biased region" description="Basic and acidic residues" evidence="1">
    <location>
        <begin position="301"/>
        <end position="341"/>
    </location>
</feature>
<evidence type="ECO:0000313" key="2">
    <source>
        <dbReference type="EMBL" id="KAK4183604.1"/>
    </source>
</evidence>
<proteinExistence type="predicted"/>
<sequence>MCLSKLYYNTYSDGTNDVTEKRYDCDRRCSHPEVRKYDRKFPFTKLPDSQPESHRSLSERKPTPYFEPSTSRGSKSPSPSSRRDSGVYMGSKYDSYDAYDPYGLHHRSSRHDPRDRYSDPREPRLKKSSTIPQIVYMDRDSGKGRSRSNSRDYSRDIPLGVSLADDYGRRKSSSRSRSRDDGSDMSKHYRRRHDDPSGYMFIDDQDERRRQRRERRMSSSSYHEPSTSAAMSAYDTSRYIPRRASTVVHNSDGTLSTSSGPSSTKSKTLRWEDEVRAKRSRQNAEIANRAPLVEPKGILKKPGDQKGKGREQDDIYDLRQAVERMEIPPSRGRDRSSRDRGLSSMDDYDVYGGYDGGRRSGKRNSKSVYGSSADDRYRY</sequence>
<feature type="region of interest" description="Disordered" evidence="1">
    <location>
        <begin position="40"/>
        <end position="379"/>
    </location>
</feature>
<feature type="compositionally biased region" description="Low complexity" evidence="1">
    <location>
        <begin position="251"/>
        <end position="266"/>
    </location>
</feature>
<evidence type="ECO:0000313" key="3">
    <source>
        <dbReference type="Proteomes" id="UP001302126"/>
    </source>
</evidence>
<name>A0AAN6WK89_9PEZI</name>
<feature type="compositionally biased region" description="Basic and acidic residues" evidence="1">
    <location>
        <begin position="51"/>
        <end position="62"/>
    </location>
</feature>
<feature type="compositionally biased region" description="Basic and acidic residues" evidence="1">
    <location>
        <begin position="177"/>
        <end position="196"/>
    </location>
</feature>
<accession>A0AAN6WK89</accession>
<dbReference type="AlphaFoldDB" id="A0AAN6WK89"/>
<organism evidence="2 3">
    <name type="scientific">Podospora australis</name>
    <dbReference type="NCBI Taxonomy" id="1536484"/>
    <lineage>
        <taxon>Eukaryota</taxon>
        <taxon>Fungi</taxon>
        <taxon>Dikarya</taxon>
        <taxon>Ascomycota</taxon>
        <taxon>Pezizomycotina</taxon>
        <taxon>Sordariomycetes</taxon>
        <taxon>Sordariomycetidae</taxon>
        <taxon>Sordariales</taxon>
        <taxon>Podosporaceae</taxon>
        <taxon>Podospora</taxon>
    </lineage>
</organism>
<dbReference type="Proteomes" id="UP001302126">
    <property type="component" value="Unassembled WGS sequence"/>
</dbReference>
<reference evidence="2" key="1">
    <citation type="journal article" date="2023" name="Mol. Phylogenet. Evol.">
        <title>Genome-scale phylogeny and comparative genomics of the fungal order Sordariales.</title>
        <authorList>
            <person name="Hensen N."/>
            <person name="Bonometti L."/>
            <person name="Westerberg I."/>
            <person name="Brannstrom I.O."/>
            <person name="Guillou S."/>
            <person name="Cros-Aarteil S."/>
            <person name="Calhoun S."/>
            <person name="Haridas S."/>
            <person name="Kuo A."/>
            <person name="Mondo S."/>
            <person name="Pangilinan J."/>
            <person name="Riley R."/>
            <person name="LaButti K."/>
            <person name="Andreopoulos B."/>
            <person name="Lipzen A."/>
            <person name="Chen C."/>
            <person name="Yan M."/>
            <person name="Daum C."/>
            <person name="Ng V."/>
            <person name="Clum A."/>
            <person name="Steindorff A."/>
            <person name="Ohm R.A."/>
            <person name="Martin F."/>
            <person name="Silar P."/>
            <person name="Natvig D.O."/>
            <person name="Lalanne C."/>
            <person name="Gautier V."/>
            <person name="Ament-Velasquez S.L."/>
            <person name="Kruys A."/>
            <person name="Hutchinson M.I."/>
            <person name="Powell A.J."/>
            <person name="Barry K."/>
            <person name="Miller A.N."/>
            <person name="Grigoriev I.V."/>
            <person name="Debuchy R."/>
            <person name="Gladieux P."/>
            <person name="Hiltunen Thoren M."/>
            <person name="Johannesson H."/>
        </authorList>
    </citation>
    <scope>NUCLEOTIDE SEQUENCE</scope>
    <source>
        <strain evidence="2">PSN309</strain>
    </source>
</reference>
<feature type="compositionally biased region" description="Basic and acidic residues" evidence="1">
    <location>
        <begin position="110"/>
        <end position="125"/>
    </location>
</feature>
<reference evidence="2" key="2">
    <citation type="submission" date="2023-05" db="EMBL/GenBank/DDBJ databases">
        <authorList>
            <consortium name="Lawrence Berkeley National Laboratory"/>
            <person name="Steindorff A."/>
            <person name="Hensen N."/>
            <person name="Bonometti L."/>
            <person name="Westerberg I."/>
            <person name="Brannstrom I.O."/>
            <person name="Guillou S."/>
            <person name="Cros-Aarteil S."/>
            <person name="Calhoun S."/>
            <person name="Haridas S."/>
            <person name="Kuo A."/>
            <person name="Mondo S."/>
            <person name="Pangilinan J."/>
            <person name="Riley R."/>
            <person name="Labutti K."/>
            <person name="Andreopoulos B."/>
            <person name="Lipzen A."/>
            <person name="Chen C."/>
            <person name="Yanf M."/>
            <person name="Daum C."/>
            <person name="Ng V."/>
            <person name="Clum A."/>
            <person name="Ohm R."/>
            <person name="Martin F."/>
            <person name="Silar P."/>
            <person name="Natvig D."/>
            <person name="Lalanne C."/>
            <person name="Gautier V."/>
            <person name="Ament-Velasquez S.L."/>
            <person name="Kruys A."/>
            <person name="Hutchinson M.I."/>
            <person name="Powell A.J."/>
            <person name="Barry K."/>
            <person name="Miller A.N."/>
            <person name="Grigoriev I.V."/>
            <person name="Debuchy R."/>
            <person name="Gladieux P."/>
            <person name="Thoren M.H."/>
            <person name="Johannesson H."/>
        </authorList>
    </citation>
    <scope>NUCLEOTIDE SEQUENCE</scope>
    <source>
        <strain evidence="2">PSN309</strain>
    </source>
</reference>
<feature type="compositionally biased region" description="Polar residues" evidence="1">
    <location>
        <begin position="218"/>
        <end position="230"/>
    </location>
</feature>